<evidence type="ECO:0000256" key="1">
    <source>
        <dbReference type="SAM" id="MobiDB-lite"/>
    </source>
</evidence>
<comment type="caution">
    <text evidence="2">The sequence shown here is derived from an EMBL/GenBank/DDBJ whole genome shotgun (WGS) entry which is preliminary data.</text>
</comment>
<organism evidence="2 3">
    <name type="scientific">Mycena belliarum</name>
    <dbReference type="NCBI Taxonomy" id="1033014"/>
    <lineage>
        <taxon>Eukaryota</taxon>
        <taxon>Fungi</taxon>
        <taxon>Dikarya</taxon>
        <taxon>Basidiomycota</taxon>
        <taxon>Agaricomycotina</taxon>
        <taxon>Agaricomycetes</taxon>
        <taxon>Agaricomycetidae</taxon>
        <taxon>Agaricales</taxon>
        <taxon>Marasmiineae</taxon>
        <taxon>Mycenaceae</taxon>
        <taxon>Mycena</taxon>
    </lineage>
</organism>
<reference evidence="2" key="1">
    <citation type="submission" date="2023-03" db="EMBL/GenBank/DDBJ databases">
        <title>Massive genome expansion in bonnet fungi (Mycena s.s.) driven by repeated elements and novel gene families across ecological guilds.</title>
        <authorList>
            <consortium name="Lawrence Berkeley National Laboratory"/>
            <person name="Harder C.B."/>
            <person name="Miyauchi S."/>
            <person name="Viragh M."/>
            <person name="Kuo A."/>
            <person name="Thoen E."/>
            <person name="Andreopoulos B."/>
            <person name="Lu D."/>
            <person name="Skrede I."/>
            <person name="Drula E."/>
            <person name="Henrissat B."/>
            <person name="Morin E."/>
            <person name="Kohler A."/>
            <person name="Barry K."/>
            <person name="LaButti K."/>
            <person name="Morin E."/>
            <person name="Salamov A."/>
            <person name="Lipzen A."/>
            <person name="Mereny Z."/>
            <person name="Hegedus B."/>
            <person name="Baldrian P."/>
            <person name="Stursova M."/>
            <person name="Weitz H."/>
            <person name="Taylor A."/>
            <person name="Grigoriev I.V."/>
            <person name="Nagy L.G."/>
            <person name="Martin F."/>
            <person name="Kauserud H."/>
        </authorList>
    </citation>
    <scope>NUCLEOTIDE SEQUENCE</scope>
    <source>
        <strain evidence="2">CBHHK173m</strain>
    </source>
</reference>
<evidence type="ECO:0000313" key="3">
    <source>
        <dbReference type="Proteomes" id="UP001222325"/>
    </source>
</evidence>
<keyword evidence="3" id="KW-1185">Reference proteome</keyword>
<name>A0AAD6UH30_9AGAR</name>
<protein>
    <submittedName>
        <fullName evidence="2">Uncharacterized protein</fullName>
    </submittedName>
</protein>
<accession>A0AAD6UH30</accession>
<sequence>MRRMNEGLTDRPLVYTELEACGQERLLIFKVRLHMRRRYQVDSEQEGKTTIELAWFERLVNTQRLGKAGVSVESASELFIIILARGPSPERAKCGQSKHKTVFGFDILIYHLPDTRFACLALAALFFVEPHSIVVNRVTVVWRRVIEDSQRSLQLEPEPGGVREPETRGGFLDENGKRLRHLPWAARRHSTEIQKRAPDSKGRADSASICVRGNIK</sequence>
<dbReference type="Proteomes" id="UP001222325">
    <property type="component" value="Unassembled WGS sequence"/>
</dbReference>
<feature type="region of interest" description="Disordered" evidence="1">
    <location>
        <begin position="190"/>
        <end position="216"/>
    </location>
</feature>
<dbReference type="AlphaFoldDB" id="A0AAD6UH30"/>
<gene>
    <name evidence="2" type="ORF">B0H15DRAFT_195374</name>
</gene>
<proteinExistence type="predicted"/>
<feature type="compositionally biased region" description="Basic and acidic residues" evidence="1">
    <location>
        <begin position="190"/>
        <end position="204"/>
    </location>
</feature>
<evidence type="ECO:0000313" key="2">
    <source>
        <dbReference type="EMBL" id="KAJ7103136.1"/>
    </source>
</evidence>
<dbReference type="EMBL" id="JARJCN010000002">
    <property type="protein sequence ID" value="KAJ7103136.1"/>
    <property type="molecule type" value="Genomic_DNA"/>
</dbReference>